<evidence type="ECO:0000313" key="3">
    <source>
        <dbReference type="Proteomes" id="UP000279911"/>
    </source>
</evidence>
<dbReference type="OrthoDB" id="9779501at2"/>
<organism evidence="2 3">
    <name type="scientific">Mesobacillus subterraneus</name>
    <dbReference type="NCBI Taxonomy" id="285983"/>
    <lineage>
        <taxon>Bacteria</taxon>
        <taxon>Bacillati</taxon>
        <taxon>Bacillota</taxon>
        <taxon>Bacilli</taxon>
        <taxon>Bacillales</taxon>
        <taxon>Bacillaceae</taxon>
        <taxon>Mesobacillus</taxon>
    </lineage>
</organism>
<dbReference type="EMBL" id="RSFW01000002">
    <property type="protein sequence ID" value="RSD29185.1"/>
    <property type="molecule type" value="Genomic_DNA"/>
</dbReference>
<feature type="domain" description="CobQ/CobB/MinD/ParA nucleotide binding" evidence="1">
    <location>
        <begin position="23"/>
        <end position="214"/>
    </location>
</feature>
<dbReference type="Proteomes" id="UP000279911">
    <property type="component" value="Unassembled WGS sequence"/>
</dbReference>
<evidence type="ECO:0000259" key="1">
    <source>
        <dbReference type="Pfam" id="PF01656"/>
    </source>
</evidence>
<protein>
    <recommendedName>
        <fullName evidence="1">CobQ/CobB/MinD/ParA nucleotide binding domain-containing protein</fullName>
    </recommendedName>
</protein>
<dbReference type="Gene3D" id="3.40.50.300">
    <property type="entry name" value="P-loop containing nucleotide triphosphate hydrolases"/>
    <property type="match status" value="1"/>
</dbReference>
<evidence type="ECO:0000313" key="2">
    <source>
        <dbReference type="EMBL" id="RSD29185.1"/>
    </source>
</evidence>
<accession>A0A3R9F3Q5</accession>
<gene>
    <name evidence="2" type="ORF">EJA10_00590</name>
</gene>
<dbReference type="AlphaFoldDB" id="A0A3R9F3Q5"/>
<dbReference type="SUPFAM" id="SSF52540">
    <property type="entry name" value="P-loop containing nucleoside triphosphate hydrolases"/>
    <property type="match status" value="1"/>
</dbReference>
<comment type="caution">
    <text evidence="2">The sequence shown here is derived from an EMBL/GenBank/DDBJ whole genome shotgun (WGS) entry which is preliminary data.</text>
</comment>
<name>A0A3R9F3Q5_9BACI</name>
<dbReference type="InterPro" id="IPR002586">
    <property type="entry name" value="CobQ/CobB/MinD/ParA_Nub-bd_dom"/>
</dbReference>
<proteinExistence type="predicted"/>
<dbReference type="InterPro" id="IPR027417">
    <property type="entry name" value="P-loop_NTPase"/>
</dbReference>
<dbReference type="Pfam" id="PF01656">
    <property type="entry name" value="CbiA"/>
    <property type="match status" value="1"/>
</dbReference>
<sequence length="240" mass="26183">MNLTINENAFKTEVGPVKKGADITIMTGHFGSGKTETAINLALEVRRNHGKVAVADLDIVNPYYRARDTKAVLEDHGIELIAPAERLAAADLPIVPGDMGRLIDDPAYKLIVDAGGDKDGATALGQFFNDWKYLNPEVLFILNANRPYVSTLEGAVETLRKIEKASRLSVTGIINNSNVGNETTIEDVQKGLELSRKLSDALGIPLMHAVLPEHLSDQIGELEGAPVKVMTRYLKLPWEM</sequence>
<reference evidence="3" key="1">
    <citation type="submission" date="2018-12" db="EMBL/GenBank/DDBJ databases">
        <title>Bacillus chawlae sp. nov., Bacillus glennii sp. nov., and Bacillus saganii sp. nov. Isolated from the Vehicle Assembly Building at Kennedy Space Center where the Viking Spacecraft were Assembled.</title>
        <authorList>
            <person name="Seuylemezian A."/>
            <person name="Vaishampayan P."/>
        </authorList>
    </citation>
    <scope>NUCLEOTIDE SEQUENCE [LARGE SCALE GENOMIC DNA]</scope>
    <source>
        <strain evidence="3">DSM 13966</strain>
    </source>
</reference>